<sequence length="217" mass="25208">MYKNKTIIALIPARGGSKGLPRKNIKELDGKPLIAHTIEVAKQSRIFDRIIVSTDDKEIAEVAKEYGAEVPFIRPAELATDTADAMDVLIHALKWFKNKGQNFDYVMKLQPTSPLRTEQDIKNSMDLIIQKDGDSILSVSECEHHPFWSNTLGTDLKMNNFIKKEIRKKNRQELSIKWTCFLKSVKNPLSFDIFTFHSIFYNISFLIYWLFQYRIDY</sequence>
<dbReference type="CDD" id="cd02513">
    <property type="entry name" value="CMP-NeuAc_Synthase"/>
    <property type="match status" value="1"/>
</dbReference>
<dbReference type="Gene3D" id="3.90.550.10">
    <property type="entry name" value="Spore Coat Polysaccharide Biosynthesis Protein SpsA, Chain A"/>
    <property type="match status" value="1"/>
</dbReference>
<gene>
    <name evidence="2" type="ORF">S01H4_21713</name>
</gene>
<keyword evidence="1" id="KW-0812">Transmembrane</keyword>
<reference evidence="2" key="1">
    <citation type="journal article" date="2014" name="Front. Microbiol.">
        <title>High frequency of phylogenetically diverse reductive dehalogenase-homologous genes in deep subseafloor sedimentary metagenomes.</title>
        <authorList>
            <person name="Kawai M."/>
            <person name="Futagami T."/>
            <person name="Toyoda A."/>
            <person name="Takaki Y."/>
            <person name="Nishi S."/>
            <person name="Hori S."/>
            <person name="Arai W."/>
            <person name="Tsubouchi T."/>
            <person name="Morono Y."/>
            <person name="Uchiyama I."/>
            <person name="Ito T."/>
            <person name="Fujiyama A."/>
            <person name="Inagaki F."/>
            <person name="Takami H."/>
        </authorList>
    </citation>
    <scope>NUCLEOTIDE SEQUENCE</scope>
    <source>
        <strain evidence="2">Expedition CK06-06</strain>
    </source>
</reference>
<organism evidence="2">
    <name type="scientific">marine sediment metagenome</name>
    <dbReference type="NCBI Taxonomy" id="412755"/>
    <lineage>
        <taxon>unclassified sequences</taxon>
        <taxon>metagenomes</taxon>
        <taxon>ecological metagenomes</taxon>
    </lineage>
</organism>
<dbReference type="Pfam" id="PF02348">
    <property type="entry name" value="CTP_transf_3"/>
    <property type="match status" value="1"/>
</dbReference>
<dbReference type="InterPro" id="IPR003329">
    <property type="entry name" value="Cytidylyl_trans"/>
</dbReference>
<proteinExistence type="predicted"/>
<evidence type="ECO:0000256" key="1">
    <source>
        <dbReference type="SAM" id="Phobius"/>
    </source>
</evidence>
<dbReference type="PANTHER" id="PTHR21485">
    <property type="entry name" value="HAD SUPERFAMILY MEMBERS CMAS AND KDSC"/>
    <property type="match status" value="1"/>
</dbReference>
<dbReference type="PANTHER" id="PTHR21485:SF6">
    <property type="entry name" value="N-ACYLNEURAMINATE CYTIDYLYLTRANSFERASE-RELATED"/>
    <property type="match status" value="1"/>
</dbReference>
<protein>
    <recommendedName>
        <fullName evidence="3">N-acylneuraminate cytidylyltransferase</fullName>
    </recommendedName>
</protein>
<evidence type="ECO:0008006" key="3">
    <source>
        <dbReference type="Google" id="ProtNLM"/>
    </source>
</evidence>
<dbReference type="SUPFAM" id="SSF53448">
    <property type="entry name" value="Nucleotide-diphospho-sugar transferases"/>
    <property type="match status" value="1"/>
</dbReference>
<accession>X1AIR9</accession>
<evidence type="ECO:0000313" key="2">
    <source>
        <dbReference type="EMBL" id="GAG81989.1"/>
    </source>
</evidence>
<dbReference type="GO" id="GO:0008781">
    <property type="term" value="F:N-acylneuraminate cytidylyltransferase activity"/>
    <property type="evidence" value="ECO:0007669"/>
    <property type="project" value="TreeGrafter"/>
</dbReference>
<keyword evidence="1" id="KW-0472">Membrane</keyword>
<dbReference type="InterPro" id="IPR050793">
    <property type="entry name" value="CMP-NeuNAc_synthase"/>
</dbReference>
<dbReference type="InterPro" id="IPR029044">
    <property type="entry name" value="Nucleotide-diphossugar_trans"/>
</dbReference>
<dbReference type="EMBL" id="BART01009866">
    <property type="protein sequence ID" value="GAG81989.1"/>
    <property type="molecule type" value="Genomic_DNA"/>
</dbReference>
<feature type="transmembrane region" description="Helical" evidence="1">
    <location>
        <begin position="191"/>
        <end position="211"/>
    </location>
</feature>
<dbReference type="AlphaFoldDB" id="X1AIR9"/>
<name>X1AIR9_9ZZZZ</name>
<comment type="caution">
    <text evidence="2">The sequence shown here is derived from an EMBL/GenBank/DDBJ whole genome shotgun (WGS) entry which is preliminary data.</text>
</comment>
<keyword evidence="1" id="KW-1133">Transmembrane helix</keyword>